<dbReference type="GO" id="GO:0004298">
    <property type="term" value="F:threonine-type endopeptidase activity"/>
    <property type="evidence" value="ECO:0007669"/>
    <property type="project" value="UniProtKB-KW"/>
</dbReference>
<dbReference type="SUPFAM" id="SSF56235">
    <property type="entry name" value="N-terminal nucleophile aminohydrolases (Ntn hydrolases)"/>
    <property type="match status" value="1"/>
</dbReference>
<dbReference type="GeneID" id="20217176"/>
<dbReference type="GO" id="GO:0019774">
    <property type="term" value="C:proteasome core complex, beta-subunit complex"/>
    <property type="evidence" value="ECO:0007669"/>
    <property type="project" value="UniProtKB-ARBA"/>
</dbReference>
<proteinExistence type="inferred from homology"/>
<dbReference type="FunFam" id="3.60.20.10:FF:000064">
    <property type="entry name" value="Proteasome subunit beta type-6"/>
    <property type="match status" value="1"/>
</dbReference>
<protein>
    <recommendedName>
        <fullName evidence="8">Proteasome subunit beta</fullName>
    </recommendedName>
</protein>
<evidence type="ECO:0000256" key="6">
    <source>
        <dbReference type="ARBA" id="ARBA00022942"/>
    </source>
</evidence>
<dbReference type="GO" id="GO:0051603">
    <property type="term" value="P:proteolysis involved in protein catabolic process"/>
    <property type="evidence" value="ECO:0000318"/>
    <property type="project" value="GO_Central"/>
</dbReference>
<dbReference type="RefSeq" id="XP_009031735.1">
    <property type="nucleotide sequence ID" value="XM_009033487.1"/>
</dbReference>
<organism evidence="10 11">
    <name type="scientific">Helobdella robusta</name>
    <name type="common">Californian leech</name>
    <dbReference type="NCBI Taxonomy" id="6412"/>
    <lineage>
        <taxon>Eukaryota</taxon>
        <taxon>Metazoa</taxon>
        <taxon>Spiralia</taxon>
        <taxon>Lophotrochozoa</taxon>
        <taxon>Annelida</taxon>
        <taxon>Clitellata</taxon>
        <taxon>Hirudinea</taxon>
        <taxon>Rhynchobdellida</taxon>
        <taxon>Glossiphoniidae</taxon>
        <taxon>Helobdella</taxon>
    </lineage>
</organism>
<dbReference type="CTD" id="20217176"/>
<dbReference type="EMBL" id="AMQM01008368">
    <property type="status" value="NOT_ANNOTATED_CDS"/>
    <property type="molecule type" value="Genomic_DNA"/>
</dbReference>
<evidence type="ECO:0000313" key="10">
    <source>
        <dbReference type="EnsemblMetazoa" id="HelroP90918"/>
    </source>
</evidence>
<dbReference type="OMA" id="LECGIIC"/>
<comment type="catalytic activity">
    <reaction evidence="1">
        <text>Cleavage of peptide bonds with very broad specificity.</text>
        <dbReference type="EC" id="3.4.25.1"/>
    </reaction>
</comment>
<comment type="subunit">
    <text evidence="8">Component of the proteasome complex.</text>
</comment>
<dbReference type="STRING" id="6412.T1G7X9"/>
<dbReference type="EnsemblMetazoa" id="HelroT90918">
    <property type="protein sequence ID" value="HelroP90918"/>
    <property type="gene ID" value="HelroG90918"/>
</dbReference>
<evidence type="ECO:0000256" key="5">
    <source>
        <dbReference type="ARBA" id="ARBA00022801"/>
    </source>
</evidence>
<name>T1G7X9_HELRO</name>
<reference evidence="10" key="3">
    <citation type="submission" date="2015-06" db="UniProtKB">
        <authorList>
            <consortium name="EnsemblMetazoa"/>
        </authorList>
    </citation>
    <scope>IDENTIFICATION</scope>
</reference>
<dbReference type="PRINTS" id="PR00141">
    <property type="entry name" value="PROTEASOME"/>
</dbReference>
<comment type="subcellular location">
    <subcellularLocation>
        <location evidence="8">Cytoplasm</location>
    </subcellularLocation>
    <subcellularLocation>
        <location evidence="8">Nucleus</location>
    </subcellularLocation>
</comment>
<evidence type="ECO:0000256" key="8">
    <source>
        <dbReference type="RuleBase" id="RU004203"/>
    </source>
</evidence>
<dbReference type="InterPro" id="IPR023333">
    <property type="entry name" value="Proteasome_suB-type"/>
</dbReference>
<keyword evidence="6 8" id="KW-0647">Proteasome</keyword>
<evidence type="ECO:0000256" key="2">
    <source>
        <dbReference type="ARBA" id="ARBA00022490"/>
    </source>
</evidence>
<keyword evidence="5" id="KW-0378">Hydrolase</keyword>
<dbReference type="Pfam" id="PF00227">
    <property type="entry name" value="Proteasome"/>
    <property type="match status" value="1"/>
</dbReference>
<dbReference type="InParanoid" id="T1G7X9"/>
<dbReference type="Gene3D" id="3.60.20.10">
    <property type="entry name" value="Glutamine Phosphoribosylpyrophosphate, subunit 1, domain 1"/>
    <property type="match status" value="1"/>
</dbReference>
<dbReference type="OrthoDB" id="7854943at2759"/>
<evidence type="ECO:0000256" key="7">
    <source>
        <dbReference type="PIRSR" id="PIRSR600243-1"/>
    </source>
</evidence>
<dbReference type="GO" id="GO:0005634">
    <property type="term" value="C:nucleus"/>
    <property type="evidence" value="ECO:0007669"/>
    <property type="project" value="UniProtKB-SubCell"/>
</dbReference>
<keyword evidence="2 8" id="KW-0963">Cytoplasm</keyword>
<reference evidence="11" key="1">
    <citation type="submission" date="2012-12" db="EMBL/GenBank/DDBJ databases">
        <authorList>
            <person name="Hellsten U."/>
            <person name="Grimwood J."/>
            <person name="Chapman J.A."/>
            <person name="Shapiro H."/>
            <person name="Aerts A."/>
            <person name="Otillar R.P."/>
            <person name="Terry A.Y."/>
            <person name="Boore J.L."/>
            <person name="Simakov O."/>
            <person name="Marletaz F."/>
            <person name="Cho S.-J."/>
            <person name="Edsinger-Gonzales E."/>
            <person name="Havlak P."/>
            <person name="Kuo D.-H."/>
            <person name="Larsson T."/>
            <person name="Lv J."/>
            <person name="Arendt D."/>
            <person name="Savage R."/>
            <person name="Osoegawa K."/>
            <person name="de Jong P."/>
            <person name="Lindberg D.R."/>
            <person name="Seaver E.C."/>
            <person name="Weisblat D.A."/>
            <person name="Putnam N.H."/>
            <person name="Grigoriev I.V."/>
            <person name="Rokhsar D.S."/>
        </authorList>
    </citation>
    <scope>NUCLEOTIDE SEQUENCE</scope>
</reference>
<evidence type="ECO:0000313" key="11">
    <source>
        <dbReference type="Proteomes" id="UP000015101"/>
    </source>
</evidence>
<keyword evidence="11" id="KW-1185">Reference proteome</keyword>
<keyword evidence="3" id="KW-0645">Protease</keyword>
<dbReference type="InterPro" id="IPR016050">
    <property type="entry name" value="Proteasome_bsu_CS"/>
</dbReference>
<evidence type="ECO:0000256" key="3">
    <source>
        <dbReference type="ARBA" id="ARBA00022670"/>
    </source>
</evidence>
<dbReference type="InterPro" id="IPR000243">
    <property type="entry name" value="Pept_T1A_subB"/>
</dbReference>
<dbReference type="InterPro" id="IPR001353">
    <property type="entry name" value="Proteasome_sua/b"/>
</dbReference>
<dbReference type="HOGENOM" id="CLU_035750_5_2_1"/>
<dbReference type="GO" id="GO:0005737">
    <property type="term" value="C:cytoplasm"/>
    <property type="evidence" value="ECO:0000318"/>
    <property type="project" value="GO_Central"/>
</dbReference>
<dbReference type="PROSITE" id="PS00854">
    <property type="entry name" value="PROTEASOME_BETA_1"/>
    <property type="match status" value="1"/>
</dbReference>
<dbReference type="PANTHER" id="PTHR32194">
    <property type="entry name" value="METALLOPROTEASE TLDD"/>
    <property type="match status" value="1"/>
</dbReference>
<sequence>TTIIAMKYDSGIILAGDSRVTIEDDIINRFADKITKIRKNVFCCRSGAESDTHAIIQRATFHLSLLSLESNKEPPIKMAANLFHELCYKNRESLECGIICAGWDEVDGFQIYDIPFDGMCVAQPYAVAGSGSQYVSSYVDFHFNGENMSREKCMELSTNAVTLGIHRDGSSGGAVRIIDVTKDTHDSKILYHEQLLKFSSYAI</sequence>
<keyword evidence="8" id="KW-0539">Nucleus</keyword>
<dbReference type="KEGG" id="hro:HELRODRAFT_90918"/>
<evidence type="ECO:0000313" key="9">
    <source>
        <dbReference type="EMBL" id="ESN90158.1"/>
    </source>
</evidence>
<dbReference type="InterPro" id="IPR029055">
    <property type="entry name" value="Ntn_hydrolases_N"/>
</dbReference>
<reference evidence="9 11" key="2">
    <citation type="journal article" date="2013" name="Nature">
        <title>Insights into bilaterian evolution from three spiralian genomes.</title>
        <authorList>
            <person name="Simakov O."/>
            <person name="Marletaz F."/>
            <person name="Cho S.J."/>
            <person name="Edsinger-Gonzales E."/>
            <person name="Havlak P."/>
            <person name="Hellsten U."/>
            <person name="Kuo D.H."/>
            <person name="Larsson T."/>
            <person name="Lv J."/>
            <person name="Arendt D."/>
            <person name="Savage R."/>
            <person name="Osoegawa K."/>
            <person name="de Jong P."/>
            <person name="Grimwood J."/>
            <person name="Chapman J.A."/>
            <person name="Shapiro H."/>
            <person name="Aerts A."/>
            <person name="Otillar R.P."/>
            <person name="Terry A.Y."/>
            <person name="Boore J.L."/>
            <person name="Grigoriev I.V."/>
            <person name="Lindberg D.R."/>
            <person name="Seaver E.C."/>
            <person name="Weisblat D.A."/>
            <person name="Putnam N.H."/>
            <person name="Rokhsar D.S."/>
        </authorList>
    </citation>
    <scope>NUCLEOTIDE SEQUENCE</scope>
</reference>
<evidence type="ECO:0000256" key="4">
    <source>
        <dbReference type="ARBA" id="ARBA00022698"/>
    </source>
</evidence>
<accession>T1G7X9</accession>
<dbReference type="PANTHER" id="PTHR32194:SF0">
    <property type="entry name" value="ATP-DEPENDENT PROTEASE SUBUNIT HSLV"/>
    <property type="match status" value="1"/>
</dbReference>
<keyword evidence="4" id="KW-0888">Threonine protease</keyword>
<comment type="similarity">
    <text evidence="8">Belongs to the peptidase T1B family.</text>
</comment>
<comment type="function">
    <text evidence="8">Component of the proteasome, a multicatalytic proteinase complex which is characterized by its ability to cleave peptides with Arg, Phe, Tyr, Leu, and Glu adjacent to the leaving group at neutral or slightly basic pH. The proteasome has an ATP-dependent proteolytic activity.</text>
</comment>
<evidence type="ECO:0000256" key="1">
    <source>
        <dbReference type="ARBA" id="ARBA00001198"/>
    </source>
</evidence>
<dbReference type="EMBL" id="KB097768">
    <property type="protein sequence ID" value="ESN90158.1"/>
    <property type="molecule type" value="Genomic_DNA"/>
</dbReference>
<gene>
    <name evidence="10" type="primary">20217176</name>
    <name evidence="9" type="ORF">HELRODRAFT_90918</name>
</gene>
<feature type="active site" description="Nucleophile" evidence="7">
    <location>
        <position position="1"/>
    </location>
</feature>
<dbReference type="Proteomes" id="UP000015101">
    <property type="component" value="Unassembled WGS sequence"/>
</dbReference>
<dbReference type="eggNOG" id="KOG0174">
    <property type="taxonomic scope" value="Eukaryota"/>
</dbReference>
<dbReference type="AlphaFoldDB" id="T1G7X9"/>